<gene>
    <name evidence="2" type="ORF">CDN99_21760</name>
</gene>
<name>A0A246IZF2_9BURK</name>
<comment type="caution">
    <text evidence="2">The sequence shown here is derived from an EMBL/GenBank/DDBJ whole genome shotgun (WGS) entry which is preliminary data.</text>
</comment>
<protein>
    <recommendedName>
        <fullName evidence="4">TonB C-terminal domain-containing protein</fullName>
    </recommendedName>
</protein>
<dbReference type="Proteomes" id="UP000197468">
    <property type="component" value="Unassembled WGS sequence"/>
</dbReference>
<sequence length="152" mass="16300">MLVASTLLSSAAVASSAGGDMLDQESPSASGQSQTYFQDRSRDARGQRVTMAGVTLLMPEAEIQKRTTVQDLAAFVKTAEASASRVLELNPSAMSARVQFECRVARCGIKLATKGDVEKTVRQALQDALVKLPPLKTSGEVHFQVEFRVAAR</sequence>
<accession>A0A246IZF2</accession>
<evidence type="ECO:0000256" key="1">
    <source>
        <dbReference type="SAM" id="MobiDB-lite"/>
    </source>
</evidence>
<evidence type="ECO:0008006" key="4">
    <source>
        <dbReference type="Google" id="ProtNLM"/>
    </source>
</evidence>
<dbReference type="EMBL" id="NIOF01000012">
    <property type="protein sequence ID" value="OWQ85706.1"/>
    <property type="molecule type" value="Genomic_DNA"/>
</dbReference>
<feature type="region of interest" description="Disordered" evidence="1">
    <location>
        <begin position="18"/>
        <end position="44"/>
    </location>
</feature>
<dbReference type="AlphaFoldDB" id="A0A246IZF2"/>
<evidence type="ECO:0000313" key="3">
    <source>
        <dbReference type="Proteomes" id="UP000197468"/>
    </source>
</evidence>
<reference evidence="2 3" key="1">
    <citation type="journal article" date="2008" name="Int. J. Syst. Evol. Microbiol.">
        <title>Description of Roseateles aquatilis sp. nov. and Roseateles terrae sp. nov., in the class Betaproteobacteria, and emended description of the genus Roseateles.</title>
        <authorList>
            <person name="Gomila M."/>
            <person name="Bowien B."/>
            <person name="Falsen E."/>
            <person name="Moore E.R."/>
            <person name="Lalucat J."/>
        </authorList>
    </citation>
    <scope>NUCLEOTIDE SEQUENCE [LARGE SCALE GENOMIC DNA]</scope>
    <source>
        <strain evidence="2 3">CCUG 48205</strain>
    </source>
</reference>
<evidence type="ECO:0000313" key="2">
    <source>
        <dbReference type="EMBL" id="OWQ85706.1"/>
    </source>
</evidence>
<keyword evidence="3" id="KW-1185">Reference proteome</keyword>
<feature type="compositionally biased region" description="Polar residues" evidence="1">
    <location>
        <begin position="25"/>
        <end position="38"/>
    </location>
</feature>
<proteinExistence type="predicted"/>
<organism evidence="2 3">
    <name type="scientific">Roseateles aquatilis</name>
    <dbReference type="NCBI Taxonomy" id="431061"/>
    <lineage>
        <taxon>Bacteria</taxon>
        <taxon>Pseudomonadati</taxon>
        <taxon>Pseudomonadota</taxon>
        <taxon>Betaproteobacteria</taxon>
        <taxon>Burkholderiales</taxon>
        <taxon>Sphaerotilaceae</taxon>
        <taxon>Roseateles</taxon>
    </lineage>
</organism>